<keyword evidence="1" id="KW-1133">Transmembrane helix</keyword>
<accession>A0A6J4MW50</accession>
<evidence type="ECO:0000313" key="2">
    <source>
        <dbReference type="EMBL" id="CAA9370809.1"/>
    </source>
</evidence>
<evidence type="ECO:0000256" key="1">
    <source>
        <dbReference type="SAM" id="Phobius"/>
    </source>
</evidence>
<feature type="transmembrane region" description="Helical" evidence="1">
    <location>
        <begin position="137"/>
        <end position="156"/>
    </location>
</feature>
<gene>
    <name evidence="2" type="ORF">AVDCRST_MAG21-739</name>
</gene>
<keyword evidence="1" id="KW-0472">Membrane</keyword>
<sequence length="201" mass="21835">MDASGTPHRSTAAVATVVIFALTVGQLLVATVAGDNLEQFADKGFGARLVAYPVLMLVVPLLWLVRRRQTKRPVADVPWAAFALVMAPFLVDVTGNTLNLYDALVWWDDANHFVNWALLCGGLGLLLARVSWSPQWALPITVVALGSVLALSWELGEWYTFIRHGTEIQTAYEDTLADQTLGTLGAVVAGLLVARLVPRRT</sequence>
<feature type="transmembrane region" description="Helical" evidence="1">
    <location>
        <begin position="12"/>
        <end position="33"/>
    </location>
</feature>
<feature type="transmembrane region" description="Helical" evidence="1">
    <location>
        <begin position="113"/>
        <end position="130"/>
    </location>
</feature>
<protein>
    <submittedName>
        <fullName evidence="2">Uncharacterized protein</fullName>
    </submittedName>
</protein>
<dbReference type="InterPro" id="IPR014509">
    <property type="entry name" value="YjdF-like"/>
</dbReference>
<name>A0A6J4MW50_9ACTN</name>
<feature type="transmembrane region" description="Helical" evidence="1">
    <location>
        <begin position="45"/>
        <end position="65"/>
    </location>
</feature>
<keyword evidence="1" id="KW-0812">Transmembrane</keyword>
<dbReference type="AlphaFoldDB" id="A0A6J4MW50"/>
<reference evidence="2" key="1">
    <citation type="submission" date="2020-02" db="EMBL/GenBank/DDBJ databases">
        <authorList>
            <person name="Meier V. D."/>
        </authorList>
    </citation>
    <scope>NUCLEOTIDE SEQUENCE</scope>
    <source>
        <strain evidence="2">AVDCRST_MAG21</strain>
    </source>
</reference>
<feature type="transmembrane region" description="Helical" evidence="1">
    <location>
        <begin position="176"/>
        <end position="197"/>
    </location>
</feature>
<feature type="transmembrane region" description="Helical" evidence="1">
    <location>
        <begin position="77"/>
        <end position="101"/>
    </location>
</feature>
<organism evidence="2">
    <name type="scientific">uncultured Nocardioidaceae bacterium</name>
    <dbReference type="NCBI Taxonomy" id="253824"/>
    <lineage>
        <taxon>Bacteria</taxon>
        <taxon>Bacillati</taxon>
        <taxon>Actinomycetota</taxon>
        <taxon>Actinomycetes</taxon>
        <taxon>Propionibacteriales</taxon>
        <taxon>Nocardioidaceae</taxon>
        <taxon>environmental samples</taxon>
    </lineage>
</organism>
<proteinExistence type="predicted"/>
<dbReference type="Pfam" id="PF09997">
    <property type="entry name" value="DUF2238"/>
    <property type="match status" value="1"/>
</dbReference>
<dbReference type="EMBL" id="CADCUL010000087">
    <property type="protein sequence ID" value="CAA9370809.1"/>
    <property type="molecule type" value="Genomic_DNA"/>
</dbReference>